<evidence type="ECO:0000259" key="7">
    <source>
        <dbReference type="Pfam" id="PF20684"/>
    </source>
</evidence>
<comment type="subcellular location">
    <subcellularLocation>
        <location evidence="1">Membrane</location>
        <topology evidence="1">Multi-pass membrane protein</topology>
    </subcellularLocation>
</comment>
<evidence type="ECO:0000256" key="5">
    <source>
        <dbReference type="ARBA" id="ARBA00038359"/>
    </source>
</evidence>
<feature type="domain" description="Rhodopsin" evidence="7">
    <location>
        <begin position="29"/>
        <end position="249"/>
    </location>
</feature>
<dbReference type="STRING" id="1137138.A0A067NFA6"/>
<keyword evidence="4 6" id="KW-0472">Membrane</keyword>
<dbReference type="GO" id="GO:0016020">
    <property type="term" value="C:membrane"/>
    <property type="evidence" value="ECO:0007669"/>
    <property type="project" value="UniProtKB-SubCell"/>
</dbReference>
<accession>A0A067NFA6</accession>
<dbReference type="InterPro" id="IPR049326">
    <property type="entry name" value="Rhodopsin_dom_fungi"/>
</dbReference>
<proteinExistence type="inferred from homology"/>
<feature type="transmembrane region" description="Helical" evidence="6">
    <location>
        <begin position="43"/>
        <end position="62"/>
    </location>
</feature>
<dbReference type="EMBL" id="KL198014">
    <property type="protein sequence ID" value="KDQ22441.1"/>
    <property type="molecule type" value="Genomic_DNA"/>
</dbReference>
<dbReference type="PANTHER" id="PTHR33048">
    <property type="entry name" value="PTH11-LIKE INTEGRAL MEMBRANE PROTEIN (AFU_ORTHOLOGUE AFUA_5G11245)"/>
    <property type="match status" value="1"/>
</dbReference>
<dbReference type="InParanoid" id="A0A067NFA6"/>
<dbReference type="InterPro" id="IPR052337">
    <property type="entry name" value="SAT4-like"/>
</dbReference>
<dbReference type="AlphaFoldDB" id="A0A067NFA6"/>
<feature type="transmembrane region" description="Helical" evidence="6">
    <location>
        <begin position="117"/>
        <end position="138"/>
    </location>
</feature>
<evidence type="ECO:0000313" key="9">
    <source>
        <dbReference type="Proteomes" id="UP000027073"/>
    </source>
</evidence>
<feature type="transmembrane region" description="Helical" evidence="6">
    <location>
        <begin position="195"/>
        <end position="219"/>
    </location>
</feature>
<keyword evidence="2 6" id="KW-0812">Transmembrane</keyword>
<dbReference type="PANTHER" id="PTHR33048:SF47">
    <property type="entry name" value="INTEGRAL MEMBRANE PROTEIN-RELATED"/>
    <property type="match status" value="1"/>
</dbReference>
<dbReference type="Pfam" id="PF20684">
    <property type="entry name" value="Fung_rhodopsin"/>
    <property type="match status" value="1"/>
</dbReference>
<evidence type="ECO:0000256" key="4">
    <source>
        <dbReference type="ARBA" id="ARBA00023136"/>
    </source>
</evidence>
<evidence type="ECO:0000256" key="2">
    <source>
        <dbReference type="ARBA" id="ARBA00022692"/>
    </source>
</evidence>
<name>A0A067NFA6_PLEO1</name>
<keyword evidence="3 6" id="KW-1133">Transmembrane helix</keyword>
<evidence type="ECO:0000256" key="6">
    <source>
        <dbReference type="SAM" id="Phobius"/>
    </source>
</evidence>
<evidence type="ECO:0000313" key="8">
    <source>
        <dbReference type="EMBL" id="KDQ22441.1"/>
    </source>
</evidence>
<gene>
    <name evidence="8" type="ORF">PLEOSDRAFT_1114591</name>
</gene>
<feature type="transmembrane region" description="Helical" evidence="6">
    <location>
        <begin position="239"/>
        <end position="259"/>
    </location>
</feature>
<sequence length="350" mass="38837">MGLPAPDLSVAKGLISIPHSIALCATVFRSYERWRMGRLWWDDYWAMIALFFDIPNWLALLLRPPSGSGEKFLSIESRVGIYWVGLMCFPLTVWSARISIGVSSVRILPPGELMRKVAFYMNILFGLMCAGLLAYRSYSCGHDSSWHKNPGVQCFLPRGVGIYNITTDIIADIILIAIPLKMLWNVKLPFNLRPVVLSIFAASVFTTLASIVYVTFLFGARGWGPGLGVLVAVTSHLEATTALIVCNLLVLVTHFYRVYRNGQDIESYYPSSRSQLPSHELRTQHITGIPRRSEVGRHINTNQGQTITASVHFTEVTGDISLGGDYYYDSSISGGSRAGEKSTQLPPITQ</sequence>
<dbReference type="OrthoDB" id="3229610at2759"/>
<organism evidence="8 9">
    <name type="scientific">Pleurotus ostreatus (strain PC15)</name>
    <name type="common">Oyster mushroom</name>
    <dbReference type="NCBI Taxonomy" id="1137138"/>
    <lineage>
        <taxon>Eukaryota</taxon>
        <taxon>Fungi</taxon>
        <taxon>Dikarya</taxon>
        <taxon>Basidiomycota</taxon>
        <taxon>Agaricomycotina</taxon>
        <taxon>Agaricomycetes</taxon>
        <taxon>Agaricomycetidae</taxon>
        <taxon>Agaricales</taxon>
        <taxon>Pleurotineae</taxon>
        <taxon>Pleurotaceae</taxon>
        <taxon>Pleurotus</taxon>
    </lineage>
</organism>
<dbReference type="HOGENOM" id="CLU_052841_2_0_1"/>
<evidence type="ECO:0000256" key="1">
    <source>
        <dbReference type="ARBA" id="ARBA00004141"/>
    </source>
</evidence>
<feature type="transmembrane region" description="Helical" evidence="6">
    <location>
        <begin position="13"/>
        <end position="31"/>
    </location>
</feature>
<evidence type="ECO:0000256" key="3">
    <source>
        <dbReference type="ARBA" id="ARBA00022989"/>
    </source>
</evidence>
<dbReference type="VEuPathDB" id="FungiDB:PLEOSDRAFT_1114591"/>
<reference evidence="9" key="1">
    <citation type="journal article" date="2014" name="Proc. Natl. Acad. Sci. U.S.A.">
        <title>Extensive sampling of basidiomycete genomes demonstrates inadequacy of the white-rot/brown-rot paradigm for wood decay fungi.</title>
        <authorList>
            <person name="Riley R."/>
            <person name="Salamov A.A."/>
            <person name="Brown D.W."/>
            <person name="Nagy L.G."/>
            <person name="Floudas D."/>
            <person name="Held B.W."/>
            <person name="Levasseur A."/>
            <person name="Lombard V."/>
            <person name="Morin E."/>
            <person name="Otillar R."/>
            <person name="Lindquist E.A."/>
            <person name="Sun H."/>
            <person name="LaButti K.M."/>
            <person name="Schmutz J."/>
            <person name="Jabbour D."/>
            <person name="Luo H."/>
            <person name="Baker S.E."/>
            <person name="Pisabarro A.G."/>
            <person name="Walton J.D."/>
            <person name="Blanchette R.A."/>
            <person name="Henrissat B."/>
            <person name="Martin F."/>
            <person name="Cullen D."/>
            <person name="Hibbett D.S."/>
            <person name="Grigoriev I.V."/>
        </authorList>
    </citation>
    <scope>NUCLEOTIDE SEQUENCE [LARGE SCALE GENOMIC DNA]</scope>
    <source>
        <strain evidence="9">PC15</strain>
    </source>
</reference>
<dbReference type="Proteomes" id="UP000027073">
    <property type="component" value="Unassembled WGS sequence"/>
</dbReference>
<comment type="similarity">
    <text evidence="5">Belongs to the SAT4 family.</text>
</comment>
<feature type="transmembrane region" description="Helical" evidence="6">
    <location>
        <begin position="82"/>
        <end position="105"/>
    </location>
</feature>
<protein>
    <recommendedName>
        <fullName evidence="7">Rhodopsin domain-containing protein</fullName>
    </recommendedName>
</protein>
<feature type="transmembrane region" description="Helical" evidence="6">
    <location>
        <begin position="162"/>
        <end position="183"/>
    </location>
</feature>